<dbReference type="InterPro" id="IPR054472">
    <property type="entry name" value="WHD"/>
</dbReference>
<evidence type="ECO:0000259" key="1">
    <source>
        <dbReference type="Pfam" id="PF22977"/>
    </source>
</evidence>
<keyword evidence="3" id="KW-1185">Reference proteome</keyword>
<evidence type="ECO:0000313" key="2">
    <source>
        <dbReference type="EMBL" id="TCO53144.1"/>
    </source>
</evidence>
<protein>
    <recommendedName>
        <fullName evidence="1">Winged helix domain-containing protein</fullName>
    </recommendedName>
</protein>
<dbReference type="Proteomes" id="UP000295680">
    <property type="component" value="Unassembled WGS sequence"/>
</dbReference>
<dbReference type="RefSeq" id="WP_132124150.1">
    <property type="nucleotide sequence ID" value="NZ_SLWS01000011.1"/>
</dbReference>
<comment type="caution">
    <text evidence="2">The sequence shown here is derived from an EMBL/GenBank/DDBJ whole genome shotgun (WGS) entry which is preliminary data.</text>
</comment>
<accession>A0A4R2J4M1</accession>
<proteinExistence type="predicted"/>
<name>A0A4R2J4M1_9PSEU</name>
<dbReference type="EMBL" id="SLWS01000011">
    <property type="protein sequence ID" value="TCO53144.1"/>
    <property type="molecule type" value="Genomic_DNA"/>
</dbReference>
<gene>
    <name evidence="2" type="ORF">EV192_111341</name>
</gene>
<dbReference type="AlphaFoldDB" id="A0A4R2J4M1"/>
<dbReference type="Pfam" id="PF22977">
    <property type="entry name" value="WHD"/>
    <property type="match status" value="1"/>
</dbReference>
<evidence type="ECO:0000313" key="3">
    <source>
        <dbReference type="Proteomes" id="UP000295680"/>
    </source>
</evidence>
<sequence length="134" mass="14018">MIEARVRVAVDVRRDSHKDKPFGGLYLSAGEVDRLLASPATASHLDAVAVSGDGADVAVAGDGADCVDGESRLLGVIRTFGLSGLDVDLLLAALAPDVDVRFNQLYGYLHDDLTRRRVSVGLALELAGVSSRSA</sequence>
<feature type="domain" description="Winged helix" evidence="1">
    <location>
        <begin position="71"/>
        <end position="127"/>
    </location>
</feature>
<reference evidence="2 3" key="1">
    <citation type="submission" date="2019-03" db="EMBL/GenBank/DDBJ databases">
        <title>Genomic Encyclopedia of Type Strains, Phase IV (KMG-IV): sequencing the most valuable type-strain genomes for metagenomic binning, comparative biology and taxonomic classification.</title>
        <authorList>
            <person name="Goeker M."/>
        </authorList>
    </citation>
    <scope>NUCLEOTIDE SEQUENCE [LARGE SCALE GENOMIC DNA]</scope>
    <source>
        <strain evidence="2 3">DSM 45934</strain>
    </source>
</reference>
<organism evidence="2 3">
    <name type="scientific">Actinocrispum wychmicini</name>
    <dbReference type="NCBI Taxonomy" id="1213861"/>
    <lineage>
        <taxon>Bacteria</taxon>
        <taxon>Bacillati</taxon>
        <taxon>Actinomycetota</taxon>
        <taxon>Actinomycetes</taxon>
        <taxon>Pseudonocardiales</taxon>
        <taxon>Pseudonocardiaceae</taxon>
        <taxon>Actinocrispum</taxon>
    </lineage>
</organism>